<dbReference type="GeneID" id="107486282"/>
<reference evidence="3" key="2">
    <citation type="submission" date="2025-08" db="UniProtKB">
        <authorList>
            <consortium name="RefSeq"/>
        </authorList>
    </citation>
    <scope>IDENTIFICATION</scope>
    <source>
        <tissue evidence="3">Whole plant</tissue>
    </source>
</reference>
<evidence type="ECO:0000256" key="1">
    <source>
        <dbReference type="SAM" id="MobiDB-lite"/>
    </source>
</evidence>
<dbReference type="KEGG" id="adu:107486282"/>
<accession>A0A6P4D4I4</accession>
<dbReference type="RefSeq" id="XP_015962317.2">
    <property type="nucleotide sequence ID" value="XM_016106831.3"/>
</dbReference>
<dbReference type="AlphaFoldDB" id="A0A6P4D4I4"/>
<reference evidence="2" key="1">
    <citation type="journal article" date="2016" name="Nat. Genet.">
        <title>The genome sequences of Arachis duranensis and Arachis ipaensis, the diploid ancestors of cultivated peanut.</title>
        <authorList>
            <person name="Bertioli D.J."/>
            <person name="Cannon S.B."/>
            <person name="Froenicke L."/>
            <person name="Huang G."/>
            <person name="Farmer A.D."/>
            <person name="Cannon E.K."/>
            <person name="Liu X."/>
            <person name="Gao D."/>
            <person name="Clevenger J."/>
            <person name="Dash S."/>
            <person name="Ren L."/>
            <person name="Moretzsohn M.C."/>
            <person name="Shirasawa K."/>
            <person name="Huang W."/>
            <person name="Vidigal B."/>
            <person name="Abernathy B."/>
            <person name="Chu Y."/>
            <person name="Niederhuth C.E."/>
            <person name="Umale P."/>
            <person name="Araujo A.C."/>
            <person name="Kozik A."/>
            <person name="Kim K.D."/>
            <person name="Burow M.D."/>
            <person name="Varshney R.K."/>
            <person name="Wang X."/>
            <person name="Zhang X."/>
            <person name="Barkley N."/>
            <person name="Guimaraes P.M."/>
            <person name="Isobe S."/>
            <person name="Guo B."/>
            <person name="Liao B."/>
            <person name="Stalker H.T."/>
            <person name="Schmitz R.J."/>
            <person name="Scheffler B.E."/>
            <person name="Leal-Bertioli S.C."/>
            <person name="Xun X."/>
            <person name="Jackson S.A."/>
            <person name="Michelmore R."/>
            <person name="Ozias-Akins P."/>
        </authorList>
    </citation>
    <scope>NUCLEOTIDE SEQUENCE [LARGE SCALE GENOMIC DNA]</scope>
    <source>
        <strain evidence="2">cv. V14167</strain>
    </source>
</reference>
<protein>
    <submittedName>
        <fullName evidence="3">Uncharacterized protein LOC107486282</fullName>
    </submittedName>
</protein>
<evidence type="ECO:0000313" key="3">
    <source>
        <dbReference type="RefSeq" id="XP_015962317.2"/>
    </source>
</evidence>
<feature type="region of interest" description="Disordered" evidence="1">
    <location>
        <begin position="116"/>
        <end position="165"/>
    </location>
</feature>
<dbReference type="Proteomes" id="UP000515211">
    <property type="component" value="Chromosome 4"/>
</dbReference>
<feature type="compositionally biased region" description="Polar residues" evidence="1">
    <location>
        <begin position="137"/>
        <end position="159"/>
    </location>
</feature>
<name>A0A6P4D4I4_ARADU</name>
<sequence length="181" mass="20336">MRVQWCVFTKLPFNLGIKGQLHNNPSLLPLFYAKLQFGALAFFLCCCSSLPRLTVPHFHLRFHHAREKETLKENPSFSSSLLLFSHRRRRVAVVGSPSLPRWVAVAEEQSIHREAVLSPSSSPVAKKDSSGRRSPTRAPSSTPVTKPSPAESNSTMSSSEKLHQPEKMRMSLVWIQIKYAG</sequence>
<keyword evidence="2" id="KW-1185">Reference proteome</keyword>
<organism evidence="2 3">
    <name type="scientific">Arachis duranensis</name>
    <name type="common">Wild peanut</name>
    <dbReference type="NCBI Taxonomy" id="130453"/>
    <lineage>
        <taxon>Eukaryota</taxon>
        <taxon>Viridiplantae</taxon>
        <taxon>Streptophyta</taxon>
        <taxon>Embryophyta</taxon>
        <taxon>Tracheophyta</taxon>
        <taxon>Spermatophyta</taxon>
        <taxon>Magnoliopsida</taxon>
        <taxon>eudicotyledons</taxon>
        <taxon>Gunneridae</taxon>
        <taxon>Pentapetalae</taxon>
        <taxon>rosids</taxon>
        <taxon>fabids</taxon>
        <taxon>Fabales</taxon>
        <taxon>Fabaceae</taxon>
        <taxon>Papilionoideae</taxon>
        <taxon>50 kb inversion clade</taxon>
        <taxon>dalbergioids sensu lato</taxon>
        <taxon>Dalbergieae</taxon>
        <taxon>Pterocarpus clade</taxon>
        <taxon>Arachis</taxon>
    </lineage>
</organism>
<proteinExistence type="predicted"/>
<gene>
    <name evidence="3" type="primary">LOC107486282</name>
</gene>
<evidence type="ECO:0000313" key="2">
    <source>
        <dbReference type="Proteomes" id="UP000515211"/>
    </source>
</evidence>